<feature type="non-terminal residue" evidence="1">
    <location>
        <position position="1"/>
    </location>
</feature>
<protein>
    <submittedName>
        <fullName evidence="1">Uncharacterized protein</fullName>
    </submittedName>
</protein>
<name>A0A0F4GE43_9PEZI</name>
<evidence type="ECO:0000313" key="2">
    <source>
        <dbReference type="Proteomes" id="UP000033647"/>
    </source>
</evidence>
<reference evidence="1 2" key="1">
    <citation type="submission" date="2015-03" db="EMBL/GenBank/DDBJ databases">
        <title>RNA-seq based gene annotation and comparative genomics of four Zymoseptoria species reveal species-specific pathogenicity related genes and transposable element activity.</title>
        <authorList>
            <person name="Grandaubert J."/>
            <person name="Bhattacharyya A."/>
            <person name="Stukenbrock E.H."/>
        </authorList>
    </citation>
    <scope>NUCLEOTIDE SEQUENCE [LARGE SCALE GENOMIC DNA]</scope>
    <source>
        <strain evidence="1 2">Zb18110</strain>
    </source>
</reference>
<organism evidence="1 2">
    <name type="scientific">Zymoseptoria brevis</name>
    <dbReference type="NCBI Taxonomy" id="1047168"/>
    <lineage>
        <taxon>Eukaryota</taxon>
        <taxon>Fungi</taxon>
        <taxon>Dikarya</taxon>
        <taxon>Ascomycota</taxon>
        <taxon>Pezizomycotina</taxon>
        <taxon>Dothideomycetes</taxon>
        <taxon>Dothideomycetidae</taxon>
        <taxon>Mycosphaerellales</taxon>
        <taxon>Mycosphaerellaceae</taxon>
        <taxon>Zymoseptoria</taxon>
    </lineage>
</organism>
<evidence type="ECO:0000313" key="1">
    <source>
        <dbReference type="EMBL" id="KJX95683.1"/>
    </source>
</evidence>
<accession>A0A0F4GE43</accession>
<dbReference type="EMBL" id="LAFY01003946">
    <property type="protein sequence ID" value="KJX95683.1"/>
    <property type="molecule type" value="Genomic_DNA"/>
</dbReference>
<gene>
    <name evidence="1" type="ORF">TI39_contig3978g00001</name>
</gene>
<sequence>RYIDYYIEPSNNLADRFKIVYYRDPFYESYGNVVEEVKTVSKLFGNNIG</sequence>
<dbReference type="Proteomes" id="UP000033647">
    <property type="component" value="Unassembled WGS sequence"/>
</dbReference>
<keyword evidence="2" id="KW-1185">Reference proteome</keyword>
<dbReference type="AlphaFoldDB" id="A0A0F4GE43"/>
<comment type="caution">
    <text evidence="1">The sequence shown here is derived from an EMBL/GenBank/DDBJ whole genome shotgun (WGS) entry which is preliminary data.</text>
</comment>
<proteinExistence type="predicted"/>